<evidence type="ECO:0000256" key="23">
    <source>
        <dbReference type="ARBA" id="ARBA00047613"/>
    </source>
</evidence>
<dbReference type="SUPFAM" id="SSF51735">
    <property type="entry name" value="NAD(P)-binding Rossmann-fold domains"/>
    <property type="match status" value="2"/>
</dbReference>
<dbReference type="FunFam" id="3.90.226.10:FF:000011">
    <property type="entry name" value="Fatty acid oxidation complex subunit alpha"/>
    <property type="match status" value="2"/>
</dbReference>
<evidence type="ECO:0000256" key="10">
    <source>
        <dbReference type="ARBA" id="ARBA00022679"/>
    </source>
</evidence>
<dbReference type="CDD" id="cd06558">
    <property type="entry name" value="crotonase-like"/>
    <property type="match status" value="2"/>
</dbReference>
<dbReference type="SUPFAM" id="SSF48179">
    <property type="entry name" value="6-phosphogluconate dehydrogenase C-terminal domain-like"/>
    <property type="match status" value="4"/>
</dbReference>
<sequence length="1508" mass="162871">MLSRLTHGTRLIAPFVRPFSATMSLNAGTVKMEQQGDVAVIKMDIANTKENVLNEALAGDLQAAFEKAERDGSIKSIVLMSGKPGSFVAGADVGMLSKAKNPVEGATISRRAQDQFAKLEQSGKPIVAAIMGSCMGGGLELAMSCQYRIAVNDKKTQLALPEVMLGLLPGAGGTQRLPKLVSLQNALDMMLTGKRIKADKAKKIGLVDSVVQPIGDGLEPAATNTHKYLERIAIDTARQLASGSLKVNRERPLVEKLMNKAMTTTFVLDNLVMKMARDKVMKQTGGNYPAPLRILEAVRAGIVEGSSTGYTYEAQCFGELTQTYQSKALVGLFNGSMECKKNKYGKGKDVKELAVVGAGLMGAGIADVTIDKGIKCVLLDMNEQGLERGQNQIATHLNGQVKRKKINRLEKERMISNLTATCDYNAMKHADVVIEAVFEDLPLKHKVVKQIEGIVGKDTIIASNTSALPIKEIAKASSRPDKIIGMHYFSPVEKMQLLEIIVHDGTSKETLATAAQLGLKQGKIVVVVKDCPGFFVVRCLGPMMSEVVRLLQEGVPAQEIDKLTKQFGFPVGAATLADEVGLDVAEHVASFLGQALGPRVRGGSAELLADMVSAGFKGRKSNKGIYVYQSKGKKKVNDDAMKILQRYRLDAPANCDSVEDRQLRLASRFVNEALICLQEGVISGPTDGDIASVFGIGFPPFWGGPFRFVDLYGAEKLVSSMEKFASAYVPEQAAAIWGRTQNVIAPDTWDKIRCTVGSTILRHNTTMSRWVNLFQGLFVEDTMMGTVKLEHQGDVAVIKMDLANTKENVLNEALAGDLQAAFEKVERDNSVKSIVLMSGKPGSFVAGADVGMLSKAKTPAEGTSISKKAQEQFAKLEQSGKPIVAAIMGSCMGGGLELAMSCHYRIAVNDKKTQLALPEVMLGLLPGAGGTQRLPKLVSIQNALDMMLTGKRVKADKAKKIGLVDSVVQPLGDGLEPAAVNTHRYLERVAVDTARQLASGSLKVNREKPLLQKVMNKALNTSLVLDNVVMKMAKDKVMKQTGGNYPAPLKILEAIRAGIVEGSSRGYDLESKSFGELTQSYQSKALIGLFNGSTECKKNKYGQGLPVKEVAVVGAGLMGAGIANVTIDKGLKCVLLDMNEQGLERGENQIATHLNGQMKRKKINKLERERIMTNLVASCDYNAMKDADVVIEAVFEDLPLKHKVIKQIEGIVGKDTIIASNTSALPIKEIAKASSRPDKVIGMHYFSPVEKMQLLEIIVHEGTSKETLATAAQLGLKQGKVVVVVKDCPGFFVVRCLGPMMSEVVRLLQEGVSPQDLDKLTKQFGFPVGAATLADEVGVDVYGHVAVFLGKALGARVHGGSVEMLEEMDRAGFKGRKTKKGIYVYESKGKKKVNEEAMKIIQKYKLTPPDSCSSKEDRQLRLATRFVNEALLCLEEGVLASPTDGDIASVFGIGFPPFWGGPFRFVDLYGAQKLVGAMDRFASAYASEQFAPCQLLKDHAKSGKKFYP</sequence>
<dbReference type="GO" id="GO:0004300">
    <property type="term" value="F:enoyl-CoA hydratase activity"/>
    <property type="evidence" value="ECO:0007669"/>
    <property type="project" value="UniProtKB-EC"/>
</dbReference>
<gene>
    <name evidence="45" type="ORF">ANCCAN_18807</name>
</gene>
<evidence type="ECO:0000256" key="9">
    <source>
        <dbReference type="ARBA" id="ARBA00022553"/>
    </source>
</evidence>
<evidence type="ECO:0000256" key="24">
    <source>
        <dbReference type="ARBA" id="ARBA00048361"/>
    </source>
</evidence>
<evidence type="ECO:0000256" key="30">
    <source>
        <dbReference type="ARBA" id="ARBA00052224"/>
    </source>
</evidence>
<dbReference type="Proteomes" id="UP000252519">
    <property type="component" value="Unassembled WGS sequence"/>
</dbReference>
<comment type="catalytic activity">
    <reaction evidence="25">
        <text>a (3S)-3-hydroxyacyl-CoA + NAD(+) = a 3-oxoacyl-CoA + NADH + H(+)</text>
        <dbReference type="Rhea" id="RHEA:22432"/>
        <dbReference type="ChEBI" id="CHEBI:15378"/>
        <dbReference type="ChEBI" id="CHEBI:57318"/>
        <dbReference type="ChEBI" id="CHEBI:57540"/>
        <dbReference type="ChEBI" id="CHEBI:57945"/>
        <dbReference type="ChEBI" id="CHEBI:90726"/>
        <dbReference type="EC" id="1.1.1.35"/>
    </reaction>
</comment>
<dbReference type="SUPFAM" id="SSF52096">
    <property type="entry name" value="ClpP/crotonase"/>
    <property type="match status" value="2"/>
</dbReference>
<evidence type="ECO:0000313" key="45">
    <source>
        <dbReference type="EMBL" id="RCN35340.1"/>
    </source>
</evidence>
<dbReference type="OrthoDB" id="5958943at2759"/>
<keyword evidence="20" id="KW-0456">Lyase</keyword>
<dbReference type="Gene3D" id="3.40.50.720">
    <property type="entry name" value="NAD(P)-binding Rossmann-like Domain"/>
    <property type="match status" value="2"/>
</dbReference>
<comment type="catalytic activity">
    <reaction evidence="31">
        <text>(3S)-3-hydroxydodecanoyl-CoA = (2E)-dodecenoyl-CoA + H2O</text>
        <dbReference type="Rhea" id="RHEA:31075"/>
        <dbReference type="ChEBI" id="CHEBI:15377"/>
        <dbReference type="ChEBI" id="CHEBI:57330"/>
        <dbReference type="ChEBI" id="CHEBI:62558"/>
    </reaction>
    <physiologicalReaction direction="right-to-left" evidence="31">
        <dbReference type="Rhea" id="RHEA:31077"/>
    </physiologicalReaction>
</comment>
<keyword evidence="10" id="KW-0808">Transferase</keyword>
<keyword evidence="18" id="KW-0496">Mitochondrion</keyword>
<comment type="catalytic activity">
    <reaction evidence="32">
        <text>(3S)-hydroxytetradecanoyl-CoA + NAD(+) = 3-oxotetradecanoyl-CoA + NADH + H(+)</text>
        <dbReference type="Rhea" id="RHEA:31167"/>
        <dbReference type="ChEBI" id="CHEBI:15378"/>
        <dbReference type="ChEBI" id="CHEBI:57540"/>
        <dbReference type="ChEBI" id="CHEBI:57945"/>
        <dbReference type="ChEBI" id="CHEBI:62543"/>
        <dbReference type="ChEBI" id="CHEBI:62614"/>
    </reaction>
    <physiologicalReaction direction="left-to-right" evidence="32">
        <dbReference type="Rhea" id="RHEA:31168"/>
    </physiologicalReaction>
</comment>
<dbReference type="InterPro" id="IPR012803">
    <property type="entry name" value="Fa_ox_alpha_mit"/>
</dbReference>
<feature type="domain" description="3-hydroxyacyl-CoA dehydrogenase NAD binding" evidence="44">
    <location>
        <begin position="353"/>
        <end position="531"/>
    </location>
</feature>
<evidence type="ECO:0000256" key="26">
    <source>
        <dbReference type="ARBA" id="ARBA00050222"/>
    </source>
</evidence>
<evidence type="ECO:0000256" key="6">
    <source>
        <dbReference type="ARBA" id="ARBA00008750"/>
    </source>
</evidence>
<evidence type="ECO:0000256" key="11">
    <source>
        <dbReference type="ARBA" id="ARBA00022792"/>
    </source>
</evidence>
<keyword evidence="21" id="KW-0511">Multifunctional enzyme</keyword>
<comment type="catalytic activity">
    <reaction evidence="34">
        <text>(3S)-3-hydroxydodecanoyl-CoA + NAD(+) = 3-oxododecanoyl-CoA + NADH + H(+)</text>
        <dbReference type="Rhea" id="RHEA:31179"/>
        <dbReference type="ChEBI" id="CHEBI:15378"/>
        <dbReference type="ChEBI" id="CHEBI:57540"/>
        <dbReference type="ChEBI" id="CHEBI:57945"/>
        <dbReference type="ChEBI" id="CHEBI:62558"/>
        <dbReference type="ChEBI" id="CHEBI:62615"/>
    </reaction>
    <physiologicalReaction direction="left-to-right" evidence="34">
        <dbReference type="Rhea" id="RHEA:31180"/>
    </physiologicalReaction>
</comment>
<feature type="active site" description="For hydroxyacyl-coenzyme A dehydrogenase activity" evidence="41">
    <location>
        <position position="1256"/>
    </location>
</feature>
<comment type="catalytic activity">
    <reaction evidence="27">
        <text>a long-chain (3S)-3-hydroxy fatty acyl-CoA + NAD(+) = a long-chain 3-oxo-fatty acyl-CoA + NADH + H(+)</text>
        <dbReference type="Rhea" id="RHEA:52656"/>
        <dbReference type="ChEBI" id="CHEBI:15378"/>
        <dbReference type="ChEBI" id="CHEBI:57540"/>
        <dbReference type="ChEBI" id="CHEBI:57945"/>
        <dbReference type="ChEBI" id="CHEBI:136757"/>
        <dbReference type="ChEBI" id="CHEBI:136758"/>
        <dbReference type="EC" id="1.1.1.211"/>
    </reaction>
    <physiologicalReaction direction="left-to-right" evidence="27">
        <dbReference type="Rhea" id="RHEA:52657"/>
    </physiologicalReaction>
</comment>
<comment type="caution">
    <text evidence="45">The sequence shown here is derived from an EMBL/GenBank/DDBJ whole genome shotgun (WGS) entry which is preliminary data.</text>
</comment>
<comment type="catalytic activity">
    <reaction evidence="33">
        <text>1'-[1,2-di-(9Z,12Z-octadecadienoyl)-sn-glycero-3-phospho]-3'-[1-(9Z,12Z-octadecadienoyl)-sn-glycero-3-phospho]-glycerol + (9Z)-octadecenoyl-CoA = 1'-[1,2-di-(9Z,12Z-octadecadienoyl)-sn-glycero-3-phospho]-3'-[1-(9Z,12Z-octadecadienoyl)-2-(9Z-octadecenoyl)-sn-glycero-3-phospho]-glycerol + CoA</text>
        <dbReference type="Rhea" id="RHEA:43676"/>
        <dbReference type="ChEBI" id="CHEBI:57287"/>
        <dbReference type="ChEBI" id="CHEBI:57387"/>
        <dbReference type="ChEBI" id="CHEBI:83580"/>
        <dbReference type="ChEBI" id="CHEBI:83582"/>
    </reaction>
    <physiologicalReaction direction="left-to-right" evidence="33">
        <dbReference type="Rhea" id="RHEA:43677"/>
    </physiologicalReaction>
</comment>
<comment type="similarity">
    <text evidence="6">In the N-terminal section; belongs to the enoyl-CoA hydratase/isomerase family.</text>
</comment>
<evidence type="ECO:0000256" key="32">
    <source>
        <dbReference type="ARBA" id="ARBA00052834"/>
    </source>
</evidence>
<keyword evidence="13" id="KW-0809">Transit peptide</keyword>
<comment type="subcellular location">
    <subcellularLocation>
        <location evidence="2">Mitochondrion inner membrane</location>
    </subcellularLocation>
    <subcellularLocation>
        <location evidence="3">Mitochondrion matrix</location>
    </subcellularLocation>
</comment>
<evidence type="ECO:0000256" key="12">
    <source>
        <dbReference type="ARBA" id="ARBA00022832"/>
    </source>
</evidence>
<accession>A0A368FX15</accession>
<reference evidence="45 46" key="1">
    <citation type="submission" date="2014-10" db="EMBL/GenBank/DDBJ databases">
        <title>Draft genome of the hookworm Ancylostoma caninum.</title>
        <authorList>
            <person name="Mitreva M."/>
        </authorList>
    </citation>
    <scope>NUCLEOTIDE SEQUENCE [LARGE SCALE GENOMIC DNA]</scope>
    <source>
        <strain evidence="45 46">Baltimore</strain>
    </source>
</reference>
<feature type="site" description="Important for hydroxyacyl-coenzyme A dehydrogenase activity" evidence="42">
    <location>
        <position position="1244"/>
    </location>
</feature>
<dbReference type="GO" id="GO:0016507">
    <property type="term" value="C:mitochondrial fatty acid beta-oxidation multienzyme complex"/>
    <property type="evidence" value="ECO:0007669"/>
    <property type="project" value="InterPro"/>
</dbReference>
<dbReference type="InterPro" id="IPR006108">
    <property type="entry name" value="3HC_DH_C"/>
</dbReference>
<proteinExistence type="inferred from homology"/>
<feature type="domain" description="3-hydroxyacyl-CoA dehydrogenase C-terminal" evidence="43">
    <location>
        <begin position="1421"/>
        <end position="1504"/>
    </location>
</feature>
<feature type="site" description="Important for long-chain enoyl-CoA hydratase activity" evidence="42">
    <location>
        <position position="919"/>
    </location>
</feature>
<evidence type="ECO:0000256" key="19">
    <source>
        <dbReference type="ARBA" id="ARBA00023136"/>
    </source>
</evidence>
<dbReference type="PANTHER" id="PTHR43612:SF3">
    <property type="entry name" value="TRIFUNCTIONAL ENZYME SUBUNIT ALPHA, MITOCHONDRIAL"/>
    <property type="match status" value="1"/>
</dbReference>
<protein>
    <recommendedName>
        <fullName evidence="38">Trifunctional enzyme subunit alpha, mitochondrial</fullName>
        <ecNumber evidence="37">1.1.1.211</ecNumber>
        <ecNumber evidence="7">4.2.1.17</ecNumber>
    </recommendedName>
    <alternativeName>
        <fullName evidence="39">Monolysocardiolipin acyltransferase</fullName>
    </alternativeName>
    <alternativeName>
        <fullName evidence="40">TP-alpha</fullName>
    </alternativeName>
</protein>
<evidence type="ECO:0000256" key="18">
    <source>
        <dbReference type="ARBA" id="ARBA00023128"/>
    </source>
</evidence>
<evidence type="ECO:0000256" key="28">
    <source>
        <dbReference type="ARBA" id="ARBA00051215"/>
    </source>
</evidence>
<evidence type="ECO:0000313" key="46">
    <source>
        <dbReference type="Proteomes" id="UP000252519"/>
    </source>
</evidence>
<keyword evidence="19" id="KW-0472">Membrane</keyword>
<dbReference type="GO" id="GO:0006635">
    <property type="term" value="P:fatty acid beta-oxidation"/>
    <property type="evidence" value="ECO:0007669"/>
    <property type="project" value="UniProtKB-UniPathway"/>
</dbReference>
<dbReference type="Pfam" id="PF00725">
    <property type="entry name" value="3HCDH"/>
    <property type="match status" value="3"/>
</dbReference>
<evidence type="ECO:0000256" key="42">
    <source>
        <dbReference type="PIRSR" id="PIRSR612803-2"/>
    </source>
</evidence>
<comment type="subunit">
    <text evidence="36">Heterotetramer of 2 alpha/HADHA and 2 beta/HADHB subunits; forms the mitochondrial trifunctional enzyme. Also purified as higher order heterooligomers including a 4 alpha/HADHA and 4 beta/HADHB heterooligomer which physiological significance remains unclear. The mitochondrial trifunctional enzyme interacts with MTLN.</text>
</comment>
<dbReference type="Pfam" id="PF00378">
    <property type="entry name" value="ECH_1"/>
    <property type="match status" value="2"/>
</dbReference>
<dbReference type="UniPathway" id="UPA00659"/>
<comment type="pathway">
    <text evidence="4">Lipid metabolism; fatty acid beta-oxidation.</text>
</comment>
<dbReference type="Gene3D" id="1.10.1040.50">
    <property type="match status" value="2"/>
</dbReference>
<keyword evidence="8" id="KW-0488">Methylation</keyword>
<dbReference type="InterPro" id="IPR001753">
    <property type="entry name" value="Enoyl-CoA_hydra/iso"/>
</dbReference>
<feature type="domain" description="3-hydroxyacyl-CoA dehydrogenase C-terminal" evidence="43">
    <location>
        <begin position="1290"/>
        <end position="1385"/>
    </location>
</feature>
<evidence type="ECO:0000256" key="16">
    <source>
        <dbReference type="ARBA" id="ARBA00023027"/>
    </source>
</evidence>
<dbReference type="EMBL" id="JOJR01000675">
    <property type="protein sequence ID" value="RCN35340.1"/>
    <property type="molecule type" value="Genomic_DNA"/>
</dbReference>
<comment type="catalytic activity">
    <reaction evidence="30">
        <text>(3S)-hydroxyoctanoyl-CoA + NAD(+) = 3-oxooctanoyl-CoA + NADH + H(+)</text>
        <dbReference type="Rhea" id="RHEA:31195"/>
        <dbReference type="ChEBI" id="CHEBI:15378"/>
        <dbReference type="ChEBI" id="CHEBI:57540"/>
        <dbReference type="ChEBI" id="CHEBI:57945"/>
        <dbReference type="ChEBI" id="CHEBI:62617"/>
        <dbReference type="ChEBI" id="CHEBI:62619"/>
    </reaction>
    <physiologicalReaction direction="left-to-right" evidence="30">
        <dbReference type="Rhea" id="RHEA:31196"/>
    </physiologicalReaction>
</comment>
<evidence type="ECO:0000256" key="22">
    <source>
        <dbReference type="ARBA" id="ARBA00035854"/>
    </source>
</evidence>
<dbReference type="GO" id="GO:0005743">
    <property type="term" value="C:mitochondrial inner membrane"/>
    <property type="evidence" value="ECO:0007669"/>
    <property type="project" value="UniProtKB-SubCell"/>
</dbReference>
<evidence type="ECO:0000256" key="21">
    <source>
        <dbReference type="ARBA" id="ARBA00023268"/>
    </source>
</evidence>
<feature type="site" description="Important for long-chain enoyl-CoA hydratase activity" evidence="42">
    <location>
        <position position="897"/>
    </location>
</feature>
<evidence type="ECO:0000256" key="29">
    <source>
        <dbReference type="ARBA" id="ARBA00051877"/>
    </source>
</evidence>
<evidence type="ECO:0000256" key="25">
    <source>
        <dbReference type="ARBA" id="ARBA00049556"/>
    </source>
</evidence>
<keyword evidence="15" id="KW-0560">Oxidoreductase</keyword>
<evidence type="ECO:0000256" key="40">
    <source>
        <dbReference type="ARBA" id="ARBA00083277"/>
    </source>
</evidence>
<feature type="domain" description="3-hydroxyacyl-CoA dehydrogenase NAD binding" evidence="44">
    <location>
        <begin position="1109"/>
        <end position="1288"/>
    </location>
</feature>
<comment type="catalytic activity">
    <reaction evidence="28">
        <text>a 4-saturated-(3S)-3-hydroxyacyl-CoA = a (3E)-enoyl-CoA + H2O</text>
        <dbReference type="Rhea" id="RHEA:20724"/>
        <dbReference type="ChEBI" id="CHEBI:15377"/>
        <dbReference type="ChEBI" id="CHEBI:58521"/>
        <dbReference type="ChEBI" id="CHEBI:137480"/>
        <dbReference type="EC" id="4.2.1.17"/>
    </reaction>
    <physiologicalReaction direction="right-to-left" evidence="28">
        <dbReference type="Rhea" id="RHEA:20726"/>
    </physiologicalReaction>
</comment>
<dbReference type="InterPro" id="IPR008927">
    <property type="entry name" value="6-PGluconate_DH-like_C_sf"/>
</dbReference>
<comment type="catalytic activity">
    <reaction evidence="26">
        <text>1'-[1,2-di-(9Z,12Z-octadecadienoyl)-sn-glycero-3-phospho]-3'-[1-(9Z,12Z-octadecadienoyl)-sn-glycero-3-phospho]-glycerol + (9Z,12Z)-octadecadienoyl-CoA = 1',3'-bis-[1,2-di-(9Z,12Z-octadecadienoyl)-sn-glycero-3-phospho]-glycerol + CoA</text>
        <dbReference type="Rhea" id="RHEA:43672"/>
        <dbReference type="ChEBI" id="CHEBI:57287"/>
        <dbReference type="ChEBI" id="CHEBI:57383"/>
        <dbReference type="ChEBI" id="CHEBI:83580"/>
        <dbReference type="ChEBI" id="CHEBI:83581"/>
    </reaction>
    <physiologicalReaction direction="left-to-right" evidence="26">
        <dbReference type="Rhea" id="RHEA:43673"/>
    </physiologicalReaction>
</comment>
<dbReference type="FunFam" id="1.10.1040.50:FF:000002">
    <property type="entry name" value="Trifunctional enzyme subunit alpha, mitochondrial"/>
    <property type="match status" value="2"/>
</dbReference>
<keyword evidence="12" id="KW-0276">Fatty acid metabolism</keyword>
<evidence type="ECO:0000256" key="3">
    <source>
        <dbReference type="ARBA" id="ARBA00004305"/>
    </source>
</evidence>
<dbReference type="GO" id="GO:0016509">
    <property type="term" value="F:long-chain (3S)-3-hydroxyacyl-CoA dehydrogenase (NAD+) activity"/>
    <property type="evidence" value="ECO:0007669"/>
    <property type="project" value="UniProtKB-EC"/>
</dbReference>
<evidence type="ECO:0000256" key="1">
    <source>
        <dbReference type="ARBA" id="ARBA00000469"/>
    </source>
</evidence>
<evidence type="ECO:0000259" key="44">
    <source>
        <dbReference type="Pfam" id="PF02737"/>
    </source>
</evidence>
<evidence type="ECO:0000256" key="41">
    <source>
        <dbReference type="PIRSR" id="PIRSR612803-1"/>
    </source>
</evidence>
<comment type="catalytic activity">
    <reaction evidence="1">
        <text>(3S)-hydroxyhexadecanoyl-CoA = (2E)-hexadecenoyl-CoA + H2O</text>
        <dbReference type="Rhea" id="RHEA:31163"/>
        <dbReference type="ChEBI" id="CHEBI:15377"/>
        <dbReference type="ChEBI" id="CHEBI:61526"/>
        <dbReference type="ChEBI" id="CHEBI:62613"/>
    </reaction>
    <physiologicalReaction direction="right-to-left" evidence="1">
        <dbReference type="Rhea" id="RHEA:31165"/>
    </physiologicalReaction>
</comment>
<evidence type="ECO:0000256" key="34">
    <source>
        <dbReference type="ARBA" id="ARBA00052945"/>
    </source>
</evidence>
<keyword evidence="14" id="KW-0007">Acetylation</keyword>
<evidence type="ECO:0000259" key="43">
    <source>
        <dbReference type="Pfam" id="PF00725"/>
    </source>
</evidence>
<evidence type="ECO:0000256" key="15">
    <source>
        <dbReference type="ARBA" id="ARBA00023002"/>
    </source>
</evidence>
<dbReference type="InterPro" id="IPR006176">
    <property type="entry name" value="3-OHacyl-CoA_DH_NAD-bd"/>
</dbReference>
<dbReference type="PANTHER" id="PTHR43612">
    <property type="entry name" value="TRIFUNCTIONAL ENZYME SUBUNIT ALPHA"/>
    <property type="match status" value="1"/>
</dbReference>
<feature type="domain" description="3-hydroxyacyl-CoA dehydrogenase C-terminal" evidence="43">
    <location>
        <begin position="533"/>
        <end position="628"/>
    </location>
</feature>
<dbReference type="EC" id="4.2.1.17" evidence="7"/>
<evidence type="ECO:0000256" key="7">
    <source>
        <dbReference type="ARBA" id="ARBA00012076"/>
    </source>
</evidence>
<dbReference type="Pfam" id="PF02737">
    <property type="entry name" value="3HCDH_N"/>
    <property type="match status" value="2"/>
</dbReference>
<dbReference type="InterPro" id="IPR036291">
    <property type="entry name" value="NAD(P)-bd_dom_sf"/>
</dbReference>
<dbReference type="Gene3D" id="3.90.226.10">
    <property type="entry name" value="2-enoyl-CoA Hydratase, Chain A, domain 1"/>
    <property type="match status" value="2"/>
</dbReference>
<evidence type="ECO:0000256" key="17">
    <source>
        <dbReference type="ARBA" id="ARBA00023098"/>
    </source>
</evidence>
<comment type="catalytic activity">
    <reaction evidence="22">
        <text>a (3S)-3-hydroxyacyl-CoA = a (2E)-enoyl-CoA + H2O</text>
        <dbReference type="Rhea" id="RHEA:16105"/>
        <dbReference type="ChEBI" id="CHEBI:15377"/>
        <dbReference type="ChEBI" id="CHEBI:57318"/>
        <dbReference type="ChEBI" id="CHEBI:58856"/>
        <dbReference type="EC" id="4.2.1.17"/>
    </reaction>
    <physiologicalReaction direction="right-to-left" evidence="22">
        <dbReference type="Rhea" id="RHEA:16107"/>
    </physiologicalReaction>
</comment>
<dbReference type="GO" id="GO:0070403">
    <property type="term" value="F:NAD+ binding"/>
    <property type="evidence" value="ECO:0007669"/>
    <property type="project" value="InterPro"/>
</dbReference>
<evidence type="ECO:0000256" key="4">
    <source>
        <dbReference type="ARBA" id="ARBA00005005"/>
    </source>
</evidence>
<evidence type="ECO:0000256" key="20">
    <source>
        <dbReference type="ARBA" id="ARBA00023239"/>
    </source>
</evidence>
<evidence type="ECO:0000256" key="13">
    <source>
        <dbReference type="ARBA" id="ARBA00022946"/>
    </source>
</evidence>
<keyword evidence="16" id="KW-0520">NAD</keyword>
<keyword evidence="9" id="KW-0597">Phosphoprotein</keyword>
<comment type="catalytic activity">
    <reaction evidence="23">
        <text>(3S)-hydroxyhexadecanoyl-CoA + NAD(+) = 3-oxohexadecanoyl-CoA + NADH + H(+)</text>
        <dbReference type="Rhea" id="RHEA:31159"/>
        <dbReference type="ChEBI" id="CHEBI:15378"/>
        <dbReference type="ChEBI" id="CHEBI:57349"/>
        <dbReference type="ChEBI" id="CHEBI:57540"/>
        <dbReference type="ChEBI" id="CHEBI:57945"/>
        <dbReference type="ChEBI" id="CHEBI:62613"/>
    </reaction>
    <physiologicalReaction direction="left-to-right" evidence="23">
        <dbReference type="Rhea" id="RHEA:31160"/>
    </physiologicalReaction>
</comment>
<keyword evidence="17" id="KW-0443">Lipid metabolism</keyword>
<dbReference type="GO" id="GO:0016740">
    <property type="term" value="F:transferase activity"/>
    <property type="evidence" value="ECO:0007669"/>
    <property type="project" value="UniProtKB-KW"/>
</dbReference>
<evidence type="ECO:0000256" key="39">
    <source>
        <dbReference type="ARBA" id="ARBA00077617"/>
    </source>
</evidence>
<comment type="catalytic activity">
    <reaction evidence="24">
        <text>(3S)-hydroxydecanoyl-CoA + NAD(+) = 3-oxodecanoyl-CoA + NADH + H(+)</text>
        <dbReference type="Rhea" id="RHEA:31187"/>
        <dbReference type="ChEBI" id="CHEBI:15378"/>
        <dbReference type="ChEBI" id="CHEBI:57540"/>
        <dbReference type="ChEBI" id="CHEBI:57945"/>
        <dbReference type="ChEBI" id="CHEBI:62548"/>
        <dbReference type="ChEBI" id="CHEBI:62616"/>
    </reaction>
    <physiologicalReaction direction="left-to-right" evidence="24">
        <dbReference type="Rhea" id="RHEA:31188"/>
    </physiologicalReaction>
</comment>
<evidence type="ECO:0000256" key="2">
    <source>
        <dbReference type="ARBA" id="ARBA00004273"/>
    </source>
</evidence>
<evidence type="ECO:0000256" key="8">
    <source>
        <dbReference type="ARBA" id="ARBA00022481"/>
    </source>
</evidence>
<keyword evidence="11" id="KW-0999">Mitochondrion inner membrane</keyword>
<comment type="similarity">
    <text evidence="5">In the central section; belongs to the 3-hydroxyacyl-CoA dehydrogenase family.</text>
</comment>
<comment type="catalytic activity">
    <reaction evidence="29">
        <text>(3S)-hydroxyoctanoyl-CoA = (2E)-octenoyl-CoA + H2O</text>
        <dbReference type="Rhea" id="RHEA:31199"/>
        <dbReference type="ChEBI" id="CHEBI:15377"/>
        <dbReference type="ChEBI" id="CHEBI:62242"/>
        <dbReference type="ChEBI" id="CHEBI:62617"/>
    </reaction>
    <physiologicalReaction direction="right-to-left" evidence="29">
        <dbReference type="Rhea" id="RHEA:31201"/>
    </physiologicalReaction>
</comment>
<evidence type="ECO:0000256" key="33">
    <source>
        <dbReference type="ARBA" id="ARBA00052860"/>
    </source>
</evidence>
<evidence type="ECO:0000256" key="14">
    <source>
        <dbReference type="ARBA" id="ARBA00022990"/>
    </source>
</evidence>
<evidence type="ECO:0000256" key="37">
    <source>
        <dbReference type="ARBA" id="ARBA00066806"/>
    </source>
</evidence>
<organism evidence="45 46">
    <name type="scientific">Ancylostoma caninum</name>
    <name type="common">Dog hookworm</name>
    <dbReference type="NCBI Taxonomy" id="29170"/>
    <lineage>
        <taxon>Eukaryota</taxon>
        <taxon>Metazoa</taxon>
        <taxon>Ecdysozoa</taxon>
        <taxon>Nematoda</taxon>
        <taxon>Chromadorea</taxon>
        <taxon>Rhabditida</taxon>
        <taxon>Rhabditina</taxon>
        <taxon>Rhabditomorpha</taxon>
        <taxon>Strongyloidea</taxon>
        <taxon>Ancylostomatidae</taxon>
        <taxon>Ancylostomatinae</taxon>
        <taxon>Ancylostoma</taxon>
    </lineage>
</organism>
<dbReference type="InterPro" id="IPR029045">
    <property type="entry name" value="ClpP/crotonase-like_dom_sf"/>
</dbReference>
<evidence type="ECO:0000256" key="27">
    <source>
        <dbReference type="ARBA" id="ARBA00050446"/>
    </source>
</evidence>
<dbReference type="NCBIfam" id="TIGR02441">
    <property type="entry name" value="fa_ox_alpha_mit"/>
    <property type="match status" value="2"/>
</dbReference>
<evidence type="ECO:0000256" key="31">
    <source>
        <dbReference type="ARBA" id="ARBA00052711"/>
    </source>
</evidence>
<dbReference type="FunFam" id="3.40.50.720:FF:000009">
    <property type="entry name" value="Fatty oxidation complex, alpha subunit"/>
    <property type="match status" value="2"/>
</dbReference>
<evidence type="ECO:0000256" key="36">
    <source>
        <dbReference type="ARBA" id="ARBA00062153"/>
    </source>
</evidence>
<dbReference type="STRING" id="29170.A0A368FX15"/>
<evidence type="ECO:0000256" key="5">
    <source>
        <dbReference type="ARBA" id="ARBA00007005"/>
    </source>
</evidence>
<name>A0A368FX15_ANCCA</name>
<dbReference type="EC" id="1.1.1.211" evidence="37"/>
<comment type="catalytic activity">
    <reaction evidence="35">
        <text>1'-[1,2-di-(9Z,12Z-octadecadienoyl)-sn-glycero-3-phospho]-3'-[1-(9Z,12Z-octadecadienoyl)-sn-glycero-3-phospho]-glycerol + hexadecanoyl-CoA = 1'-[1,2-di-(9Z,12Z-octadecadienoyl)-sn-glycero-3-phospho]-3'-[1-(9Z,12Z-octadecadienoyl)-2-hexadecanoyl-sn-glycero-3-phospho]-glycerol + CoA</text>
        <dbReference type="Rhea" id="RHEA:43680"/>
        <dbReference type="ChEBI" id="CHEBI:57287"/>
        <dbReference type="ChEBI" id="CHEBI:57379"/>
        <dbReference type="ChEBI" id="CHEBI:83580"/>
        <dbReference type="ChEBI" id="CHEBI:83583"/>
    </reaction>
    <physiologicalReaction direction="left-to-right" evidence="35">
        <dbReference type="Rhea" id="RHEA:43681"/>
    </physiologicalReaction>
</comment>
<dbReference type="InterPro" id="IPR050136">
    <property type="entry name" value="FA_oxidation_alpha_subunit"/>
</dbReference>
<evidence type="ECO:0000256" key="35">
    <source>
        <dbReference type="ARBA" id="ARBA00052989"/>
    </source>
</evidence>
<evidence type="ECO:0000256" key="38">
    <source>
        <dbReference type="ARBA" id="ARBA00068347"/>
    </source>
</evidence>
<keyword evidence="46" id="KW-1185">Reference proteome</keyword>